<dbReference type="GO" id="GO:0036243">
    <property type="term" value="F:succinate-semialdehyde dehydrogenase (NADP+) activity"/>
    <property type="evidence" value="ECO:0007669"/>
    <property type="project" value="UniProtKB-EC"/>
</dbReference>
<sequence>MIEHGLFIDGRWRAGSGGNLIDVVDPATEAVVATVPVAGIGDLEEAVQAASRSFPDWAARPAPERGKMLREAARLIRERRDAIALLLTGEQGKPLREAVAEVDNAADIMEWYAEEGRRAYGRIIPARLPGVSQQVVLEPVGPVAAFSPWNFPVSQAVRKIAAALAAGCTIIIKGPEEAPGAVCEVARCLAQAGLPGGVLNLVFGDPPAISAQLIAAPEIRKISFTGSVAVGKHLAALAGALMKRTTMELGGHAPVIVFDDADAVAAATQLAAFKYRNAGQVCISPTRFFVQSGSYEAFLDAFVRKANSLRVGAGADNAEMGPLATSRRADAVSALVSEAVADGATLHAGGRKLGNAGYFYAPTVLGDVPQTSRIMKEEPFGPVALINRFGDDDEAIRLANATAYGLAGYAFTQSSRRAALAARGVKVGMLSINHFGLGPIETPFGGVGDSGHGREGGSEGLDAYLDTKFVSQLSA</sequence>
<comment type="caution">
    <text evidence="4">The sequence shown here is derived from an EMBL/GenBank/DDBJ whole genome shotgun (WGS) entry which is preliminary data.</text>
</comment>
<dbReference type="Gene3D" id="3.40.309.10">
    <property type="entry name" value="Aldehyde Dehydrogenase, Chain A, domain 2"/>
    <property type="match status" value="1"/>
</dbReference>
<keyword evidence="2 4" id="KW-0560">Oxidoreductase</keyword>
<evidence type="ECO:0000256" key="1">
    <source>
        <dbReference type="ARBA" id="ARBA00009986"/>
    </source>
</evidence>
<gene>
    <name evidence="4" type="ORF">HNR59_003268</name>
</gene>
<dbReference type="FunFam" id="3.40.309.10:FF:000009">
    <property type="entry name" value="Aldehyde dehydrogenase A"/>
    <property type="match status" value="1"/>
</dbReference>
<evidence type="ECO:0000313" key="4">
    <source>
        <dbReference type="EMBL" id="MBB6013874.1"/>
    </source>
</evidence>
<dbReference type="SUPFAM" id="SSF53720">
    <property type="entry name" value="ALDH-like"/>
    <property type="match status" value="1"/>
</dbReference>
<protein>
    <submittedName>
        <fullName evidence="4">Succinate-semialdehyde dehydrogenase/glutarate-semialdehyde dehydrogenase</fullName>
        <ecNumber evidence="4">1.2.1.16</ecNumber>
        <ecNumber evidence="4">1.2.1.20</ecNumber>
        <ecNumber evidence="4">1.2.1.79</ecNumber>
    </submittedName>
</protein>
<dbReference type="GO" id="GO:0009450">
    <property type="term" value="P:gamma-aminobutyric acid catabolic process"/>
    <property type="evidence" value="ECO:0007669"/>
    <property type="project" value="TreeGrafter"/>
</dbReference>
<accession>A0A7W9S5T6</accession>
<name>A0A7W9S5T6_9HYPH</name>
<dbReference type="EC" id="1.2.1.20" evidence="4"/>
<dbReference type="AlphaFoldDB" id="A0A7W9S5T6"/>
<evidence type="ECO:0000259" key="3">
    <source>
        <dbReference type="Pfam" id="PF00171"/>
    </source>
</evidence>
<dbReference type="InterPro" id="IPR015590">
    <property type="entry name" value="Aldehyde_DH_dom"/>
</dbReference>
<reference evidence="4 5" key="1">
    <citation type="submission" date="2020-08" db="EMBL/GenBank/DDBJ databases">
        <title>Genomic Encyclopedia of Type Strains, Phase IV (KMG-IV): sequencing the most valuable type-strain genomes for metagenomic binning, comparative biology and taxonomic classification.</title>
        <authorList>
            <person name="Goeker M."/>
        </authorList>
    </citation>
    <scope>NUCLEOTIDE SEQUENCE [LARGE SCALE GENOMIC DNA]</scope>
    <source>
        <strain evidence="4 5">DSM 11099</strain>
    </source>
</reference>
<dbReference type="GO" id="GO:0102810">
    <property type="term" value="F:glutarate-semialdehyde dehydrogenase (NADP+) activity"/>
    <property type="evidence" value="ECO:0007669"/>
    <property type="project" value="UniProtKB-EC"/>
</dbReference>
<evidence type="ECO:0000256" key="2">
    <source>
        <dbReference type="ARBA" id="ARBA00023002"/>
    </source>
</evidence>
<evidence type="ECO:0000313" key="5">
    <source>
        <dbReference type="Proteomes" id="UP000533306"/>
    </source>
</evidence>
<keyword evidence="5" id="KW-1185">Reference proteome</keyword>
<dbReference type="Gene3D" id="3.40.605.10">
    <property type="entry name" value="Aldehyde Dehydrogenase, Chain A, domain 1"/>
    <property type="match status" value="1"/>
</dbReference>
<dbReference type="EMBL" id="JACHEU010000003">
    <property type="protein sequence ID" value="MBB6013874.1"/>
    <property type="molecule type" value="Genomic_DNA"/>
</dbReference>
<feature type="domain" description="Aldehyde dehydrogenase" evidence="3">
    <location>
        <begin position="12"/>
        <end position="470"/>
    </location>
</feature>
<dbReference type="EC" id="1.2.1.16" evidence="4"/>
<dbReference type="InterPro" id="IPR016162">
    <property type="entry name" value="Ald_DH_N"/>
</dbReference>
<comment type="similarity">
    <text evidence="1">Belongs to the aldehyde dehydrogenase family.</text>
</comment>
<dbReference type="Proteomes" id="UP000533306">
    <property type="component" value="Unassembled WGS sequence"/>
</dbReference>
<dbReference type="CDD" id="cd07103">
    <property type="entry name" value="ALDH_F5_SSADH_GabD"/>
    <property type="match status" value="1"/>
</dbReference>
<dbReference type="EC" id="1.2.1.79" evidence="4"/>
<dbReference type="InterPro" id="IPR016161">
    <property type="entry name" value="Ald_DH/histidinol_DH"/>
</dbReference>
<dbReference type="Pfam" id="PF00171">
    <property type="entry name" value="Aldedh"/>
    <property type="match status" value="1"/>
</dbReference>
<organism evidence="4 5">
    <name type="scientific">Aquamicrobium lusatiense</name>
    <dbReference type="NCBI Taxonomy" id="89772"/>
    <lineage>
        <taxon>Bacteria</taxon>
        <taxon>Pseudomonadati</taxon>
        <taxon>Pseudomonadota</taxon>
        <taxon>Alphaproteobacteria</taxon>
        <taxon>Hyphomicrobiales</taxon>
        <taxon>Phyllobacteriaceae</taxon>
        <taxon>Aquamicrobium</taxon>
    </lineage>
</organism>
<dbReference type="PANTHER" id="PTHR43353">
    <property type="entry name" value="SUCCINATE-SEMIALDEHYDE DEHYDROGENASE, MITOCHONDRIAL"/>
    <property type="match status" value="1"/>
</dbReference>
<proteinExistence type="inferred from homology"/>
<dbReference type="InterPro" id="IPR016163">
    <property type="entry name" value="Ald_DH_C"/>
</dbReference>
<dbReference type="GO" id="GO:0004777">
    <property type="term" value="F:succinate-semialdehyde dehydrogenase (NAD+) activity"/>
    <property type="evidence" value="ECO:0007669"/>
    <property type="project" value="TreeGrafter"/>
</dbReference>
<dbReference type="InterPro" id="IPR050740">
    <property type="entry name" value="Aldehyde_DH_Superfamily"/>
</dbReference>
<dbReference type="FunFam" id="3.40.605.10:FF:000033">
    <property type="entry name" value="NAD-dependent succinate-semialdehyde dehydrogenase"/>
    <property type="match status" value="1"/>
</dbReference>
<dbReference type="PANTHER" id="PTHR43353:SF5">
    <property type="entry name" value="SUCCINATE-SEMIALDEHYDE DEHYDROGENASE, MITOCHONDRIAL"/>
    <property type="match status" value="1"/>
</dbReference>
<dbReference type="RefSeq" id="WP_183832064.1">
    <property type="nucleotide sequence ID" value="NZ_JACHEU010000003.1"/>
</dbReference>